<dbReference type="RefSeq" id="WP_184252562.1">
    <property type="nucleotide sequence ID" value="NZ_JACHIO010000001.1"/>
</dbReference>
<reference evidence="9 10" key="1">
    <citation type="submission" date="2020-08" db="EMBL/GenBank/DDBJ databases">
        <title>Genomic Encyclopedia of Type Strains, Phase IV (KMG-V): Genome sequencing to study the core and pangenomes of soil and plant-associated prokaryotes.</title>
        <authorList>
            <person name="Whitman W."/>
        </authorList>
    </citation>
    <scope>NUCLEOTIDE SEQUENCE [LARGE SCALE GENOMIC DNA]</scope>
    <source>
        <strain evidence="9 10">X5P3</strain>
    </source>
</reference>
<evidence type="ECO:0000256" key="1">
    <source>
        <dbReference type="ARBA" id="ARBA00022679"/>
    </source>
</evidence>
<dbReference type="InterPro" id="IPR036890">
    <property type="entry name" value="HATPase_C_sf"/>
</dbReference>
<keyword evidence="3" id="KW-0902">Two-component regulatory system</keyword>
<dbReference type="InterPro" id="IPR003961">
    <property type="entry name" value="FN3_dom"/>
</dbReference>
<dbReference type="InterPro" id="IPR003594">
    <property type="entry name" value="HATPase_dom"/>
</dbReference>
<dbReference type="InterPro" id="IPR013783">
    <property type="entry name" value="Ig-like_fold"/>
</dbReference>
<evidence type="ECO:0000259" key="7">
    <source>
        <dbReference type="Pfam" id="PF07495"/>
    </source>
</evidence>
<gene>
    <name evidence="9" type="ORF">HDF15_000385</name>
</gene>
<dbReference type="InterPro" id="IPR011712">
    <property type="entry name" value="Sig_transdc_His_kin_sub3_dim/P"/>
</dbReference>
<dbReference type="CDD" id="cd00063">
    <property type="entry name" value="FN3"/>
    <property type="match status" value="1"/>
</dbReference>
<dbReference type="PANTHER" id="PTHR24421:SF62">
    <property type="entry name" value="SENSORY TRANSDUCTION HISTIDINE KINASE"/>
    <property type="match status" value="1"/>
</dbReference>
<feature type="domain" description="Histidine kinase/HSP90-like ATPase" evidence="6">
    <location>
        <begin position="900"/>
        <end position="989"/>
    </location>
</feature>
<dbReference type="PANTHER" id="PTHR24421">
    <property type="entry name" value="NITRATE/NITRITE SENSOR PROTEIN NARX-RELATED"/>
    <property type="match status" value="1"/>
</dbReference>
<dbReference type="InterPro" id="IPR011110">
    <property type="entry name" value="Reg_prop"/>
</dbReference>
<feature type="transmembrane region" description="Helical" evidence="5">
    <location>
        <begin position="755"/>
        <end position="774"/>
    </location>
</feature>
<dbReference type="Pfam" id="PF07495">
    <property type="entry name" value="Y_Y_Y"/>
    <property type="match status" value="1"/>
</dbReference>
<dbReference type="Proteomes" id="UP000584867">
    <property type="component" value="Unassembled WGS sequence"/>
</dbReference>
<keyword evidence="5" id="KW-0472">Membrane</keyword>
<feature type="domain" description="Signal transduction histidine kinase subgroup 3 dimerisation and phosphoacceptor" evidence="8">
    <location>
        <begin position="793"/>
        <end position="857"/>
    </location>
</feature>
<dbReference type="GO" id="GO:0046983">
    <property type="term" value="F:protein dimerization activity"/>
    <property type="evidence" value="ECO:0007669"/>
    <property type="project" value="InterPro"/>
</dbReference>
<dbReference type="Gene3D" id="3.30.565.10">
    <property type="entry name" value="Histidine kinase-like ATPase, C-terminal domain"/>
    <property type="match status" value="1"/>
</dbReference>
<dbReference type="Gene3D" id="2.130.10.10">
    <property type="entry name" value="YVTN repeat-like/Quinoprotein amine dehydrogenase"/>
    <property type="match status" value="3"/>
</dbReference>
<keyword evidence="1" id="KW-0808">Transferase</keyword>
<dbReference type="GO" id="GO:0000155">
    <property type="term" value="F:phosphorelay sensor kinase activity"/>
    <property type="evidence" value="ECO:0007669"/>
    <property type="project" value="InterPro"/>
</dbReference>
<dbReference type="Pfam" id="PF02518">
    <property type="entry name" value="HATPase_c"/>
    <property type="match status" value="1"/>
</dbReference>
<sequence length="1026" mass="112264">MVLSRRLLRVIFGLSLVGGGAITCRADEYPPISEFQHTAWSAREGAPAIATCFAQTPDGYLWIASPIGLYRFDGVQFQKFQTAHGEHLLDIGISTLFVAKEGGLWIGYTHGGASLLKDDRLTNFVDAEGLAANVKVFHFAEDRDGRMWAATRGGLFRLEDEGWKEVGDDSGYTESLAQEVAIDEDGTLWVLTSQNVVYLPRGASRFKIAGPQVAGFGFVYRYGGTIWMTRSIRHKPMGHQTPEHTPYLNGSVVGHDAPGYFVDQAGGLWVENTGDGLYRVSDASRVSSSDGVPPTSGVEEFSSRDGLSGNEIFSVFEDREKNVWIGTQNGIDRFTPSKFVSVKLPTGATDLELAPGDHGSVVVTTFHGSAITIDADGKTGNRIGAGGSVSSLYRDPKGALWLSTPHGLSRTIAGRSEQIALPDFHRRRGIDNVLAMTMDKGGALWVSIDGEGVFRLSGGTWTQIKTPSIPSKTAALCAFTDSGGAIWLGYPDDLILEFSGKGVRSFTHSSGLELGNIKTLTEEAGTLWAGGDTGIAFFRNQIFNPVQLADRKELRGVFGLVFARTGDLFITDRSAVGRIARSELARLPRNLEQPVTYQSLYLDSSPPGLTPRSSSVQASDGRLWFVSSNGLAWLNPLQSWSNPPPPPVLIKSVNIGDRSFEATSKLDFPPRTKSVQISYTAPTLTSSENVHFKYRLDGNDSEWQDAGTRREAFYTNLAPGSYVFHVIASNRDGIWNDTGASLAFHISPAFNQTRGFFLACAVVFCGLIYLLYLFRIRQVLSLHETMAADRMAERERIARELHDTLLQGVHGLILRFGVLTTNYPEGNSTRAALEDTLVLAEKMLIEGRQRVRDLRSEANSVDLPEALSEAGHEMARNANLPFVLQVHGTPRPLRRIVSEEIFNIGREAINNSFLHAQGSKVEAELVYSKTSITLQVRDDGRGLEPSVLKSGRTVDHWGLPGMRERAASLGAEFQIYSKAGFGTEVELRIAGRIAFQKGQPLGYGARVWRGIRRTMARSGATKRMPD</sequence>
<keyword evidence="5" id="KW-0812">Transmembrane</keyword>
<feature type="region of interest" description="Disordered" evidence="4">
    <location>
        <begin position="284"/>
        <end position="303"/>
    </location>
</feature>
<keyword evidence="5" id="KW-1133">Transmembrane helix</keyword>
<organism evidence="9 10">
    <name type="scientific">Granulicella mallensis</name>
    <dbReference type="NCBI Taxonomy" id="940614"/>
    <lineage>
        <taxon>Bacteria</taxon>
        <taxon>Pseudomonadati</taxon>
        <taxon>Acidobacteriota</taxon>
        <taxon>Terriglobia</taxon>
        <taxon>Terriglobales</taxon>
        <taxon>Acidobacteriaceae</taxon>
        <taxon>Granulicella</taxon>
    </lineage>
</organism>
<dbReference type="Gene3D" id="1.20.5.1930">
    <property type="match status" value="1"/>
</dbReference>
<dbReference type="Pfam" id="PF07494">
    <property type="entry name" value="Reg_prop"/>
    <property type="match status" value="2"/>
</dbReference>
<comment type="caution">
    <text evidence="9">The sequence shown here is derived from an EMBL/GenBank/DDBJ whole genome shotgun (WGS) entry which is preliminary data.</text>
</comment>
<evidence type="ECO:0000256" key="2">
    <source>
        <dbReference type="ARBA" id="ARBA00022777"/>
    </source>
</evidence>
<evidence type="ECO:0000259" key="6">
    <source>
        <dbReference type="Pfam" id="PF02518"/>
    </source>
</evidence>
<dbReference type="SUPFAM" id="SSF63829">
    <property type="entry name" value="Calcium-dependent phosphotriesterase"/>
    <property type="match status" value="3"/>
</dbReference>
<proteinExistence type="predicted"/>
<dbReference type="SUPFAM" id="SSF55874">
    <property type="entry name" value="ATPase domain of HSP90 chaperone/DNA topoisomerase II/histidine kinase"/>
    <property type="match status" value="1"/>
</dbReference>
<evidence type="ECO:0000256" key="3">
    <source>
        <dbReference type="ARBA" id="ARBA00023012"/>
    </source>
</evidence>
<dbReference type="Pfam" id="PF07730">
    <property type="entry name" value="HisKA_3"/>
    <property type="match status" value="1"/>
</dbReference>
<evidence type="ECO:0000256" key="4">
    <source>
        <dbReference type="SAM" id="MobiDB-lite"/>
    </source>
</evidence>
<evidence type="ECO:0000256" key="5">
    <source>
        <dbReference type="SAM" id="Phobius"/>
    </source>
</evidence>
<dbReference type="InterPro" id="IPR011123">
    <property type="entry name" value="Y_Y_Y"/>
</dbReference>
<feature type="domain" description="Two component regulator three Y" evidence="7">
    <location>
        <begin position="686"/>
        <end position="746"/>
    </location>
</feature>
<dbReference type="AlphaFoldDB" id="A0A7W8E974"/>
<dbReference type="EMBL" id="JACHIO010000001">
    <property type="protein sequence ID" value="MBB5062060.1"/>
    <property type="molecule type" value="Genomic_DNA"/>
</dbReference>
<accession>A0A7W8E974</accession>
<keyword evidence="2 9" id="KW-0418">Kinase</keyword>
<evidence type="ECO:0000313" key="9">
    <source>
        <dbReference type="EMBL" id="MBB5062060.1"/>
    </source>
</evidence>
<evidence type="ECO:0000259" key="8">
    <source>
        <dbReference type="Pfam" id="PF07730"/>
    </source>
</evidence>
<evidence type="ECO:0000313" key="10">
    <source>
        <dbReference type="Proteomes" id="UP000584867"/>
    </source>
</evidence>
<dbReference type="GO" id="GO:0016020">
    <property type="term" value="C:membrane"/>
    <property type="evidence" value="ECO:0007669"/>
    <property type="project" value="InterPro"/>
</dbReference>
<dbReference type="InterPro" id="IPR015943">
    <property type="entry name" value="WD40/YVTN_repeat-like_dom_sf"/>
</dbReference>
<name>A0A7W8E974_9BACT</name>
<dbReference type="Gene3D" id="2.60.40.10">
    <property type="entry name" value="Immunoglobulins"/>
    <property type="match status" value="1"/>
</dbReference>
<protein>
    <submittedName>
        <fullName evidence="9">Signal transduction histidine kinase/ligand-binding sensor domain-containing protein</fullName>
    </submittedName>
</protein>
<dbReference type="CDD" id="cd16917">
    <property type="entry name" value="HATPase_UhpB-NarQ-NarX-like"/>
    <property type="match status" value="1"/>
</dbReference>
<dbReference type="InterPro" id="IPR050482">
    <property type="entry name" value="Sensor_HK_TwoCompSys"/>
</dbReference>